<evidence type="ECO:0000313" key="4">
    <source>
        <dbReference type="Proteomes" id="UP000198852"/>
    </source>
</evidence>
<evidence type="ECO:0000313" key="3">
    <source>
        <dbReference type="EMBL" id="SFS99517.1"/>
    </source>
</evidence>
<feature type="region of interest" description="Disordered" evidence="1">
    <location>
        <begin position="59"/>
        <end position="88"/>
    </location>
</feature>
<protein>
    <recommendedName>
        <fullName evidence="2">eCIS core domain-containing protein</fullName>
    </recommendedName>
</protein>
<proteinExistence type="predicted"/>
<reference evidence="4" key="1">
    <citation type="submission" date="2016-10" db="EMBL/GenBank/DDBJ databases">
        <authorList>
            <person name="Varghese N."/>
            <person name="Submissions S."/>
        </authorList>
    </citation>
    <scope>NUCLEOTIDE SEQUENCE [LARGE SCALE GENOMIC DNA]</scope>
    <source>
        <strain evidence="4">DSM 44771</strain>
    </source>
</reference>
<evidence type="ECO:0000259" key="2">
    <source>
        <dbReference type="Pfam" id="PF13699"/>
    </source>
</evidence>
<dbReference type="Pfam" id="PF13699">
    <property type="entry name" value="eCIS_core"/>
    <property type="match status" value="1"/>
</dbReference>
<feature type="domain" description="eCIS core" evidence="2">
    <location>
        <begin position="86"/>
        <end position="162"/>
    </location>
</feature>
<gene>
    <name evidence="3" type="ORF">SAMN05660874_04815</name>
</gene>
<feature type="region of interest" description="Disordered" evidence="1">
    <location>
        <begin position="1"/>
        <end position="36"/>
    </location>
</feature>
<name>A0A1I6UDY5_9PSEU</name>
<dbReference type="InterPro" id="IPR025295">
    <property type="entry name" value="eCIS_core_dom"/>
</dbReference>
<feature type="region of interest" description="Disordered" evidence="1">
    <location>
        <begin position="184"/>
        <end position="215"/>
    </location>
</feature>
<organism evidence="3 4">
    <name type="scientific">Saccharopolyspora flava</name>
    <dbReference type="NCBI Taxonomy" id="95161"/>
    <lineage>
        <taxon>Bacteria</taxon>
        <taxon>Bacillati</taxon>
        <taxon>Actinomycetota</taxon>
        <taxon>Actinomycetes</taxon>
        <taxon>Pseudonocardiales</taxon>
        <taxon>Pseudonocardiaceae</taxon>
        <taxon>Saccharopolyspora</taxon>
    </lineage>
</organism>
<dbReference type="Proteomes" id="UP000198852">
    <property type="component" value="Unassembled WGS sequence"/>
</dbReference>
<feature type="compositionally biased region" description="Basic and acidic residues" evidence="1">
    <location>
        <begin position="60"/>
        <end position="82"/>
    </location>
</feature>
<feature type="compositionally biased region" description="Basic and acidic residues" evidence="1">
    <location>
        <begin position="1"/>
        <end position="18"/>
    </location>
</feature>
<accession>A0A1I6UDY5</accession>
<dbReference type="EMBL" id="FOZX01000010">
    <property type="protein sequence ID" value="SFS99517.1"/>
    <property type="molecule type" value="Genomic_DNA"/>
</dbReference>
<sequence length="584" mass="64360">MFMRLNDHRRPGRAEHETTQPGANARQATTPPAGMAPAPAAILALQRTAGNSAVAAMLSRRSDDAERDTSVQRSAVEQELRKPGRPLGGAVLSEMETRLGADFSEVRVHTGPSAHAAAESVEARAFTSGADIVFQNGHYNTSAAGKHTLAHELTHVLQQRSGPVSGTDRGDGVKVSDPSDAYERAAEANAAEAMRSAPPVQRARDEDAAPSAPPAPVTLQRWAWVGGRRVDPTEDGLSPAMKAHAEDDKVRIYDSREEFENHATGKTDYLGHLEDGPDLTWLRFHPDRVNVVGEKHTDITLPDVLRAVGSNSFVYEAFATGFSKDSKTKSAYLAGLSPVLDRFHGVDLNPDADYTQHGAEPLHPKLAEAMSLLITILNRPTTLATLTKERGSHFGLTAQRYLKMAWGYGKDVKTREWSPLSKNKLKSAYKNAANNKGLKKFMKDLPAEGHIGNAFQELNREESEQYRELLATYLEVLVNEELHRAAPENPDSARNPEDLSPNEKAAELKKIRDERFVETLEAAARNGTRYVGMGGDHSEVLKERFGRDNRFYFVDMRSGVGGPQTLAQFRNETWNRKYEAENRN</sequence>
<dbReference type="STRING" id="95161.SAMN05660874_04815"/>
<evidence type="ECO:0000256" key="1">
    <source>
        <dbReference type="SAM" id="MobiDB-lite"/>
    </source>
</evidence>
<keyword evidence="4" id="KW-1185">Reference proteome</keyword>
<dbReference type="AlphaFoldDB" id="A0A1I6UDY5"/>